<feature type="transmembrane region" description="Helical" evidence="1">
    <location>
        <begin position="336"/>
        <end position="354"/>
    </location>
</feature>
<dbReference type="eggNOG" id="ENOG503424G">
    <property type="taxonomic scope" value="Bacteria"/>
</dbReference>
<organism evidence="2 3">
    <name type="scientific">Parvibaculum lavamentivorans (strain DS-1 / DSM 13023 / NCIMB 13966)</name>
    <dbReference type="NCBI Taxonomy" id="402881"/>
    <lineage>
        <taxon>Bacteria</taxon>
        <taxon>Pseudomonadati</taxon>
        <taxon>Pseudomonadota</taxon>
        <taxon>Alphaproteobacteria</taxon>
        <taxon>Hyphomicrobiales</taxon>
        <taxon>Parvibaculaceae</taxon>
        <taxon>Parvibaculum</taxon>
    </lineage>
</organism>
<keyword evidence="3" id="KW-1185">Reference proteome</keyword>
<dbReference type="HOGENOM" id="CLU_444695_0_0_5"/>
<dbReference type="RefSeq" id="WP_012112237.1">
    <property type="nucleotide sequence ID" value="NC_009719.1"/>
</dbReference>
<keyword evidence="1" id="KW-1133">Transmembrane helix</keyword>
<gene>
    <name evidence="2" type="ordered locus">Plav_3304</name>
</gene>
<feature type="transmembrane region" description="Helical" evidence="1">
    <location>
        <begin position="361"/>
        <end position="382"/>
    </location>
</feature>
<evidence type="ECO:0000313" key="3">
    <source>
        <dbReference type="Proteomes" id="UP000006377"/>
    </source>
</evidence>
<accession>A7HYC6</accession>
<dbReference type="OrthoDB" id="8150025at2"/>
<dbReference type="AlphaFoldDB" id="A7HYC6"/>
<feature type="transmembrane region" description="Helical" evidence="1">
    <location>
        <begin position="105"/>
        <end position="131"/>
    </location>
</feature>
<evidence type="ECO:0008006" key="4">
    <source>
        <dbReference type="Google" id="ProtNLM"/>
    </source>
</evidence>
<dbReference type="KEGG" id="pla:Plav_3304"/>
<feature type="transmembrane region" description="Helical" evidence="1">
    <location>
        <begin position="216"/>
        <end position="246"/>
    </location>
</feature>
<dbReference type="Proteomes" id="UP000006377">
    <property type="component" value="Chromosome"/>
</dbReference>
<dbReference type="STRING" id="402881.Plav_3304"/>
<feature type="transmembrane region" description="Helical" evidence="1">
    <location>
        <begin position="426"/>
        <end position="446"/>
    </location>
</feature>
<evidence type="ECO:0000313" key="2">
    <source>
        <dbReference type="EMBL" id="ABS64909.1"/>
    </source>
</evidence>
<keyword evidence="1" id="KW-0472">Membrane</keyword>
<dbReference type="EMBL" id="CP000774">
    <property type="protein sequence ID" value="ABS64909.1"/>
    <property type="molecule type" value="Genomic_DNA"/>
</dbReference>
<name>A7HYC6_PARL1</name>
<feature type="transmembrane region" description="Helical" evidence="1">
    <location>
        <begin position="182"/>
        <end position="204"/>
    </location>
</feature>
<proteinExistence type="predicted"/>
<feature type="transmembrane region" description="Helical" evidence="1">
    <location>
        <begin position="273"/>
        <end position="293"/>
    </location>
</feature>
<protein>
    <recommendedName>
        <fullName evidence="4">Glycosyltransferase RgtA/B/C/D-like domain-containing protein</fullName>
    </recommendedName>
</protein>
<reference evidence="2 3" key="1">
    <citation type="journal article" date="2011" name="Stand. Genomic Sci.">
        <title>Complete genome sequence of Parvibaculum lavamentivorans type strain (DS-1(T)).</title>
        <authorList>
            <person name="Schleheck D."/>
            <person name="Weiss M."/>
            <person name="Pitluck S."/>
            <person name="Bruce D."/>
            <person name="Land M.L."/>
            <person name="Han S."/>
            <person name="Saunders E."/>
            <person name="Tapia R."/>
            <person name="Detter C."/>
            <person name="Brettin T."/>
            <person name="Han J."/>
            <person name="Woyke T."/>
            <person name="Goodwin L."/>
            <person name="Pennacchio L."/>
            <person name="Nolan M."/>
            <person name="Cook A.M."/>
            <person name="Kjelleberg S."/>
            <person name="Thomas T."/>
        </authorList>
    </citation>
    <scope>NUCLEOTIDE SEQUENCE [LARGE SCALE GENOMIC DNA]</scope>
    <source>
        <strain evidence="3">DS-1 / DSM 13023 / NCIMB 13966</strain>
    </source>
</reference>
<sequence>MAYQNSGTHLRQHSNLGRYALILLLVVLIPNAVLLSGVFQLFPPIGWVDPGIYTGYFWDLNQRIERYGANYFSMRLPFTVVGFLVHSIFAPEVAAKVFAVLFNSLAAISLCLLVAGRAGIVAGVAAAWTLTLNPVWVATISRTYVDGPAIAYTLTALAVLFTPRTGRQRVVALVAGGGVAAAAVYTHPITVLLFGCAIAADIFLNRPKLASLLKEGAWILTGVAAATAILGLVSVSFGGNFLFVLADPYAFERTFSGFGANYQYALSSWVPNAYRLLPVPVLLAFGISLLVFLKRTHPSFWLAAIGVAMSGGMAMFLLVLDFIIGGATLQSSFYSSYLVAGLAIIAGAAAGLAFDHANPRLRYLTLSGIAAAAITIAVFSYAELAWAMVDMHRGFIWIALFGASILACSLLFCSPRIMEGSSRHSIAPRSGFVLLASVIVLCGFFNTDTRRIFVIPSGLDYVTSYRSTIAVSGFVDRLISNNERLFFWYDRDELTLADRPLGAYGVYELRFSDKRFFLNYWDSLTAVWLWDRSSLGWTMPELKPAELERLQQHSIPAMIFTLCLDAAKCYKSAATLTSHGYRVTEVDRLLVGDTGYTPFWVVAFRAEPAGDGEM</sequence>
<feature type="transmembrane region" description="Helical" evidence="1">
    <location>
        <begin position="143"/>
        <end position="162"/>
    </location>
</feature>
<feature type="transmembrane region" description="Helical" evidence="1">
    <location>
        <begin position="21"/>
        <end position="42"/>
    </location>
</feature>
<feature type="transmembrane region" description="Helical" evidence="1">
    <location>
        <begin position="394"/>
        <end position="414"/>
    </location>
</feature>
<keyword evidence="1" id="KW-0812">Transmembrane</keyword>
<evidence type="ECO:0000256" key="1">
    <source>
        <dbReference type="SAM" id="Phobius"/>
    </source>
</evidence>
<feature type="transmembrane region" description="Helical" evidence="1">
    <location>
        <begin position="300"/>
        <end position="324"/>
    </location>
</feature>